<dbReference type="RefSeq" id="WP_186503590.1">
    <property type="nucleotide sequence ID" value="NZ_JACOGK010000024.1"/>
</dbReference>
<keyword evidence="15" id="KW-1185">Reference proteome</keyword>
<dbReference type="Pfam" id="PF03895">
    <property type="entry name" value="YadA_anchor"/>
    <property type="match status" value="1"/>
</dbReference>
<dbReference type="PANTHER" id="PTHR24637:SF421">
    <property type="entry name" value="CUTICLE COLLAGEN DPY-2"/>
    <property type="match status" value="1"/>
</dbReference>
<feature type="region of interest" description="Disordered" evidence="12">
    <location>
        <begin position="1770"/>
        <end position="1790"/>
    </location>
</feature>
<dbReference type="Gene3D" id="6.10.250.2040">
    <property type="match status" value="1"/>
</dbReference>
<evidence type="ECO:0000256" key="8">
    <source>
        <dbReference type="ARBA" id="ARBA00022927"/>
    </source>
</evidence>
<protein>
    <submittedName>
        <fullName evidence="14">YadA-like family protein</fullName>
    </submittedName>
</protein>
<dbReference type="InterPro" id="IPR008635">
    <property type="entry name" value="Coiled_stalk_dom"/>
</dbReference>
<feature type="compositionally biased region" description="Polar residues" evidence="12">
    <location>
        <begin position="44"/>
        <end position="54"/>
    </location>
</feature>
<name>A0ABR6VJ51_9FIRM</name>
<comment type="similarity">
    <text evidence="3">Belongs to the autotransporter-2 (AT-2) (TC 1.B.40) family.</text>
</comment>
<proteinExistence type="inferred from homology"/>
<dbReference type="Proteomes" id="UP000606870">
    <property type="component" value="Unassembled WGS sequence"/>
</dbReference>
<keyword evidence="7" id="KW-0732">Signal</keyword>
<dbReference type="Gene3D" id="2.150.10.10">
    <property type="entry name" value="Serralysin-like metalloprotease, C-terminal"/>
    <property type="match status" value="4"/>
</dbReference>
<dbReference type="CDD" id="cd12820">
    <property type="entry name" value="LbR_YadA-like"/>
    <property type="match status" value="3"/>
</dbReference>
<dbReference type="Pfam" id="PF05658">
    <property type="entry name" value="YadA_head"/>
    <property type="match status" value="7"/>
</dbReference>
<keyword evidence="10" id="KW-0998">Cell outer membrane</keyword>
<keyword evidence="4" id="KW-0813">Transport</keyword>
<dbReference type="Gene3D" id="1.20.5.170">
    <property type="match status" value="2"/>
</dbReference>
<dbReference type="SUPFAM" id="SSF54523">
    <property type="entry name" value="Pili subunits"/>
    <property type="match status" value="1"/>
</dbReference>
<keyword evidence="9" id="KW-0472">Membrane</keyword>
<keyword evidence="5" id="KW-1134">Transmembrane beta strand</keyword>
<reference evidence="14 15" key="1">
    <citation type="submission" date="2020-08" db="EMBL/GenBank/DDBJ databases">
        <authorList>
            <person name="Liu C."/>
            <person name="Sun Q."/>
        </authorList>
    </citation>
    <scope>NUCLEOTIDE SEQUENCE [LARGE SCALE GENOMIC DNA]</scope>
    <source>
        <strain evidence="14 15">NSJ-59</strain>
    </source>
</reference>
<dbReference type="Pfam" id="PF00395">
    <property type="entry name" value="SLH"/>
    <property type="match status" value="1"/>
</dbReference>
<gene>
    <name evidence="14" type="ORF">H8J70_08610</name>
</gene>
<keyword evidence="11" id="KW-0175">Coiled coil</keyword>
<dbReference type="InterPro" id="IPR011049">
    <property type="entry name" value="Serralysin-like_metalloprot_C"/>
</dbReference>
<evidence type="ECO:0000256" key="3">
    <source>
        <dbReference type="ARBA" id="ARBA00005848"/>
    </source>
</evidence>
<feature type="region of interest" description="Disordered" evidence="12">
    <location>
        <begin position="36"/>
        <end position="57"/>
    </location>
</feature>
<evidence type="ECO:0000313" key="14">
    <source>
        <dbReference type="EMBL" id="MBC3537312.1"/>
    </source>
</evidence>
<dbReference type="EMBL" id="JACOGK010000024">
    <property type="protein sequence ID" value="MBC3537312.1"/>
    <property type="molecule type" value="Genomic_DNA"/>
</dbReference>
<evidence type="ECO:0000256" key="1">
    <source>
        <dbReference type="ARBA" id="ARBA00004241"/>
    </source>
</evidence>
<feature type="compositionally biased region" description="Basic and acidic residues" evidence="12">
    <location>
        <begin position="1770"/>
        <end position="1782"/>
    </location>
</feature>
<evidence type="ECO:0000256" key="2">
    <source>
        <dbReference type="ARBA" id="ARBA00004442"/>
    </source>
</evidence>
<feature type="coiled-coil region" evidence="11">
    <location>
        <begin position="1628"/>
        <end position="1655"/>
    </location>
</feature>
<organism evidence="14 15">
    <name type="scientific">Megasphaera hominis</name>
    <dbReference type="NCBI Taxonomy" id="159836"/>
    <lineage>
        <taxon>Bacteria</taxon>
        <taxon>Bacillati</taxon>
        <taxon>Bacillota</taxon>
        <taxon>Negativicutes</taxon>
        <taxon>Veillonellales</taxon>
        <taxon>Veillonellaceae</taxon>
        <taxon>Megasphaera</taxon>
    </lineage>
</organism>
<evidence type="ECO:0000256" key="12">
    <source>
        <dbReference type="SAM" id="MobiDB-lite"/>
    </source>
</evidence>
<evidence type="ECO:0000256" key="11">
    <source>
        <dbReference type="SAM" id="Coils"/>
    </source>
</evidence>
<evidence type="ECO:0000256" key="4">
    <source>
        <dbReference type="ARBA" id="ARBA00022448"/>
    </source>
</evidence>
<evidence type="ECO:0000256" key="5">
    <source>
        <dbReference type="ARBA" id="ARBA00022452"/>
    </source>
</evidence>
<sequence>MALPISAALAEAPLANGGIVPGTAVTAGSIAIGDGSTAGRDDMSNPQDPNNRTTVGKRDNIAIGVGATADGGRVISIGEDAGKGTPDNWNIQNVNIGTQASANSKKDYSVAIGFQAGYIESDTAKQNQAAVADGNRSPSVLIGKDAGHNAASYGNIALGSGAGENITDTNAGHNILLGDYAGQGLSSNDGKNQTFPGFGSGANIAIGARAAQGLSGDDNIAIGGIAGSMTVGDGNILMGHLSGYNSTLDRTIILGNQAGGENTNNDRGVMIGNFANGAAQGVTTAYGTTTNTRNVISIGSSPVALGKESTAIGFNARAVADNTNAMGRMTKATALNATAIGTNAAASDEDTIAIGTDSIASHEHAISIGKAAAAQNSDSLAAGTSATANGSSSVAIGNGTLTSARNTVAIGNGSQAIGKSGVAIGDGATAGSESSNYLYGNIAIGTGSSSAGGIAIGDNTKAADYSLAAGLYSEAGNRAAAVGYSNHATGGFSSSLGVGNQTTAISSTAVGNANVVSGASSAAVGVSNNVAQINTFVLGSKVTTTQHNSVVLGGASTDRAATNETKGTITLSDGTTREYSGFTGTSPVGVVSVGAQGQERQIINVAAGNISSTSTDAVNGSQLYSVANEVGKNADAISNINTQITNVTTEAGKHTTVKAGDNKNLTVTEGTNTEGGKEYTVDLSDTFTIGGPGKDGKDGTDGHIGIDGKDGVSGVGIDGKDGISVKGDKGEVGINGNDGISIKGADGKDAVAINGKDGVGHIGLTGPAGTNGKDGTNAVDISVKNGYNGTNGVNGATGVDGKDGITRIVYEDKTGEHQVATLDDGMKYGGDTGDVIAKKLNNQVNVIGGITDQTKLTTTDNIGVVSDGTDNLKVRLAKDLTGITSISNGSNTTITLGDKVVNMNGSKITNVATGTAATDAVNLAQLNQVVNDSVSASATHYYSVRSSKQGAGSNYNNDGAKGHDSLAAGVNAYAYGEQSIAIGLDAKTTQTNATAIGHGSQAIGKSGIAIGDGATAGSPDSNYLFGNIAIGTGATSAGGVAIGDNSKAGNFSLAAGLYSEAGDRAAAVGYSNKATGQWSSALGVGNEASALSSTAVGNGNHVTAQNSAAVGVRNKVEQENTFVLGSGVTTTQAGSVVLGSASTDRAATSETKGTITLSDGTTREYSGFAGTSPAGVVSVGAQGSERQIINVAAGKISADSTDAVNGSQLYSVANEVGKNADAIKNINTQITNVSEEAGKHTTVKAGNNQNLTVTEGTNAEGGKEYTVDLSENLNIGGPGKDGKDGVDGHIGVDGKDGKSGVGIDGKDGISVKGDKGEVGINGNDGISIKGADGKDAVAINGKDGVGHIGLTGPAGTNGKDGTNAVDISVKNGYNGTNGVNGATGVDGKDGITRIVYEDKTGEHQVATLDDGMKYGGDTGDVIAKKLNNQVNVIGGITDQTKLTTTDNIGVVSDGKDNLKVRLAKDLTGITSISNGSNTTVTLGDEVVNVNGSKITNVKNGDISEGSQDAVNGGQVYTVTKNLDEKINNSVGQLGTSINRLDSRVNRVGAGAAALAALHPLDFDPDDKWDFAAGYGNYKDAHAVSVGAFYRPNEDTMFSIGGSFGGGENMVNAGVSFKLGQSNHVTTSRVAMAKEILDLKAENKALKSRLDAMDQRMNAFINGFNPDQTKNFPDVPENHWAYKYVATLAGNGYLEGYPDGDFHGDRTMTRYEWAALFYRALQHGAPMDQPMQKAVKEFGPEMQVISGGRFRVDRISGEDNDRYKVDRVRVNNENKKDQQDQRDIYGTPITK</sequence>
<dbReference type="PANTHER" id="PTHR24637">
    <property type="entry name" value="COLLAGEN"/>
    <property type="match status" value="1"/>
</dbReference>
<comment type="caution">
    <text evidence="14">The sequence shown here is derived from an EMBL/GenBank/DDBJ whole genome shotgun (WGS) entry which is preliminary data.</text>
</comment>
<evidence type="ECO:0000256" key="10">
    <source>
        <dbReference type="ARBA" id="ARBA00023237"/>
    </source>
</evidence>
<dbReference type="InterPro" id="IPR005594">
    <property type="entry name" value="YadA_C"/>
</dbReference>
<evidence type="ECO:0000313" key="15">
    <source>
        <dbReference type="Proteomes" id="UP000606870"/>
    </source>
</evidence>
<comment type="subcellular location">
    <subcellularLocation>
        <location evidence="2">Cell outer membrane</location>
    </subcellularLocation>
    <subcellularLocation>
        <location evidence="1">Cell surface</location>
    </subcellularLocation>
</comment>
<dbReference type="Gene3D" id="3.30.1300.30">
    <property type="entry name" value="GSPII I/J protein-like"/>
    <property type="match status" value="1"/>
</dbReference>
<evidence type="ECO:0000256" key="6">
    <source>
        <dbReference type="ARBA" id="ARBA00022692"/>
    </source>
</evidence>
<dbReference type="InterPro" id="IPR045584">
    <property type="entry name" value="Pilin-like"/>
</dbReference>
<keyword evidence="8" id="KW-0653">Protein transport</keyword>
<evidence type="ECO:0000259" key="13">
    <source>
        <dbReference type="PROSITE" id="PS51272"/>
    </source>
</evidence>
<dbReference type="Pfam" id="PF05662">
    <property type="entry name" value="YadA_stalk"/>
    <property type="match status" value="4"/>
</dbReference>
<dbReference type="SUPFAM" id="SSF101967">
    <property type="entry name" value="Adhesin YadA, collagen-binding domain"/>
    <property type="match status" value="4"/>
</dbReference>
<dbReference type="PROSITE" id="PS51272">
    <property type="entry name" value="SLH"/>
    <property type="match status" value="1"/>
</dbReference>
<evidence type="ECO:0000256" key="9">
    <source>
        <dbReference type="ARBA" id="ARBA00023136"/>
    </source>
</evidence>
<feature type="domain" description="SLH" evidence="13">
    <location>
        <begin position="1667"/>
        <end position="1730"/>
    </location>
</feature>
<accession>A0ABR6VJ51</accession>
<keyword evidence="6" id="KW-0812">Transmembrane</keyword>
<dbReference type="InterPro" id="IPR001119">
    <property type="entry name" value="SLH_dom"/>
</dbReference>
<dbReference type="InterPro" id="IPR008640">
    <property type="entry name" value="Adhesin_Head_dom"/>
</dbReference>
<evidence type="ECO:0000256" key="7">
    <source>
        <dbReference type="ARBA" id="ARBA00022729"/>
    </source>
</evidence>